<evidence type="ECO:0000256" key="1">
    <source>
        <dbReference type="SAM" id="MobiDB-lite"/>
    </source>
</evidence>
<accession>A0A101LXS0</accession>
<gene>
    <name evidence="2" type="ORF">ABT39_MTgene6134</name>
</gene>
<name>A0A101LXS0_PICGL</name>
<feature type="compositionally biased region" description="Polar residues" evidence="1">
    <location>
        <begin position="61"/>
        <end position="71"/>
    </location>
</feature>
<reference evidence="2" key="1">
    <citation type="journal article" date="2015" name="Genome Biol. Evol.">
        <title>Organellar Genomes of White Spruce (Picea glauca): Assembly and Annotation.</title>
        <authorList>
            <person name="Jackman S.D."/>
            <person name="Warren R.L."/>
            <person name="Gibb E.A."/>
            <person name="Vandervalk B.P."/>
            <person name="Mohamadi H."/>
            <person name="Chu J."/>
            <person name="Raymond A."/>
            <person name="Pleasance S."/>
            <person name="Coope R."/>
            <person name="Wildung M.R."/>
            <person name="Ritland C.E."/>
            <person name="Bousquet J."/>
            <person name="Jones S.J."/>
            <person name="Bohlmann J."/>
            <person name="Birol I."/>
        </authorList>
    </citation>
    <scope>NUCLEOTIDE SEQUENCE [LARGE SCALE GENOMIC DNA]</scope>
    <source>
        <tissue evidence="2">Flushing bud</tissue>
    </source>
</reference>
<proteinExistence type="predicted"/>
<dbReference type="EMBL" id="LKAM01000008">
    <property type="protein sequence ID" value="KUM47128.1"/>
    <property type="molecule type" value="Genomic_DNA"/>
</dbReference>
<keyword evidence="2" id="KW-0496">Mitochondrion</keyword>
<sequence>MGPFVNTISSRYLTFDPSQLITPPGTRVRVQLIKELLSLSACAKEETAAEVYVISSMQGPSNLPDGSSIRRSVTPAPQFDISGNTSHAPRSSLDHAMTFQEWVIR</sequence>
<comment type="caution">
    <text evidence="2">The sequence shown here is derived from an EMBL/GenBank/DDBJ whole genome shotgun (WGS) entry which is preliminary data.</text>
</comment>
<feature type="region of interest" description="Disordered" evidence="1">
    <location>
        <begin position="61"/>
        <end position="91"/>
    </location>
</feature>
<protein>
    <submittedName>
        <fullName evidence="2">Uncharacterized protein</fullName>
    </submittedName>
</protein>
<evidence type="ECO:0000313" key="2">
    <source>
        <dbReference type="EMBL" id="KUM47128.1"/>
    </source>
</evidence>
<organism evidence="2">
    <name type="scientific">Picea glauca</name>
    <name type="common">White spruce</name>
    <name type="synonym">Pinus glauca</name>
    <dbReference type="NCBI Taxonomy" id="3330"/>
    <lineage>
        <taxon>Eukaryota</taxon>
        <taxon>Viridiplantae</taxon>
        <taxon>Streptophyta</taxon>
        <taxon>Embryophyta</taxon>
        <taxon>Tracheophyta</taxon>
        <taxon>Spermatophyta</taxon>
        <taxon>Pinopsida</taxon>
        <taxon>Pinidae</taxon>
        <taxon>Conifers I</taxon>
        <taxon>Pinales</taxon>
        <taxon>Pinaceae</taxon>
        <taxon>Picea</taxon>
    </lineage>
</organism>
<dbReference type="AlphaFoldDB" id="A0A101LXS0"/>
<geneLocation type="mitochondrion" evidence="2"/>